<dbReference type="OrthoDB" id="205623at2759"/>
<dbReference type="Gene3D" id="3.40.50.300">
    <property type="entry name" value="P-loop containing nucleotide triphosphate hydrolases"/>
    <property type="match status" value="1"/>
</dbReference>
<dbReference type="EC" id="2.8.2.-" evidence="5"/>
<evidence type="ECO:0000256" key="1">
    <source>
        <dbReference type="ARBA" id="ARBA00004496"/>
    </source>
</evidence>
<evidence type="ECO:0000313" key="7">
    <source>
        <dbReference type="Proteomes" id="UP000186698"/>
    </source>
</evidence>
<evidence type="ECO:0000256" key="5">
    <source>
        <dbReference type="RuleBase" id="RU361155"/>
    </source>
</evidence>
<dbReference type="SUPFAM" id="SSF52540">
    <property type="entry name" value="P-loop containing nucleoside triphosphate hydrolases"/>
    <property type="match status" value="1"/>
</dbReference>
<comment type="subcellular location">
    <subcellularLocation>
        <location evidence="1">Cytoplasm</location>
    </subcellularLocation>
</comment>
<dbReference type="Proteomes" id="UP000186698">
    <property type="component" value="Chromosome 9_10S"/>
</dbReference>
<gene>
    <name evidence="8" type="primary">MGC64389</name>
</gene>
<dbReference type="InterPro" id="IPR027417">
    <property type="entry name" value="P-loop_NTPase"/>
</dbReference>
<dbReference type="FunFam" id="3.40.50.300:FF:000433">
    <property type="entry name" value="Estrogen sulfotransferase"/>
    <property type="match status" value="1"/>
</dbReference>
<dbReference type="GO" id="GO:0004062">
    <property type="term" value="F:aryl sulfotransferase activity"/>
    <property type="evidence" value="ECO:0000318"/>
    <property type="project" value="GO_Central"/>
</dbReference>
<accession>A0A8J0U6T3</accession>
<proteinExistence type="inferred from homology"/>
<name>A0A8J0U6T3_XENLA</name>
<keyword evidence="7" id="KW-1185">Reference proteome</keyword>
<evidence type="ECO:0000256" key="4">
    <source>
        <dbReference type="ARBA" id="ARBA00022679"/>
    </source>
</evidence>
<dbReference type="AlphaFoldDB" id="A0A8J0U6T3"/>
<comment type="similarity">
    <text evidence="2 5">Belongs to the sulfotransferase 1 family.</text>
</comment>
<dbReference type="InterPro" id="IPR000863">
    <property type="entry name" value="Sulfotransferase_dom"/>
</dbReference>
<evidence type="ECO:0000313" key="8">
    <source>
        <dbReference type="RefSeq" id="XP_018096099.1"/>
    </source>
</evidence>
<evidence type="ECO:0000259" key="6">
    <source>
        <dbReference type="Pfam" id="PF00685"/>
    </source>
</evidence>
<keyword evidence="4 5" id="KW-0808">Transferase</keyword>
<organism evidence="7 8">
    <name type="scientific">Xenopus laevis</name>
    <name type="common">African clawed frog</name>
    <dbReference type="NCBI Taxonomy" id="8355"/>
    <lineage>
        <taxon>Eukaryota</taxon>
        <taxon>Metazoa</taxon>
        <taxon>Chordata</taxon>
        <taxon>Craniata</taxon>
        <taxon>Vertebrata</taxon>
        <taxon>Euteleostomi</taxon>
        <taxon>Amphibia</taxon>
        <taxon>Batrachia</taxon>
        <taxon>Anura</taxon>
        <taxon>Pipoidea</taxon>
        <taxon>Pipidae</taxon>
        <taxon>Xenopodinae</taxon>
        <taxon>Xenopus</taxon>
        <taxon>Xenopus</taxon>
    </lineage>
</organism>
<sequence length="313" mass="36110">MEGELEWRRKDWVDVYGIPMIAAFSSNWERIKNFQARADDIVICTYPKSGTTWISEIVDVVLSDGDTDKSKRDAIHMKVPMLEFSAPGQVASGSLVLESVPSPRMIKTHLTVSLLPKSFWEKKCKYVYVARNPKDVAVSFYHFDKMNQLHPEPGPWDKYLEKFMQGKVGYGPWGPHVRDWWELRKKQNMLYLFYEDMIEDPKREIRKVISFLGKDLPETIVEKICQHTSFKAMKENPLTNYSSVPSAVMDQSISPFMRKGIAGDWRNHFTEAQSERFDEYYEGEVAATDLSFSLLGLGSTPPNARLVHEIKDP</sequence>
<protein>
    <recommendedName>
        <fullName evidence="5">Sulfotransferase</fullName>
        <ecNumber evidence="5">2.8.2.-</ecNumber>
    </recommendedName>
</protein>
<dbReference type="RefSeq" id="XP_018096099.1">
    <property type="nucleotide sequence ID" value="XM_018240610.2"/>
</dbReference>
<dbReference type="GeneID" id="379424"/>
<dbReference type="PANTHER" id="PTHR11783">
    <property type="entry name" value="SULFOTRANSFERASE SULT"/>
    <property type="match status" value="1"/>
</dbReference>
<dbReference type="GO" id="GO:0005737">
    <property type="term" value="C:cytoplasm"/>
    <property type="evidence" value="ECO:0000318"/>
    <property type="project" value="GO_Central"/>
</dbReference>
<dbReference type="Pfam" id="PF00685">
    <property type="entry name" value="Sulfotransfer_1"/>
    <property type="match status" value="1"/>
</dbReference>
<feature type="domain" description="Sulfotransferase" evidence="6">
    <location>
        <begin position="39"/>
        <end position="286"/>
    </location>
</feature>
<reference evidence="8" key="1">
    <citation type="submission" date="2025-08" db="UniProtKB">
        <authorList>
            <consortium name="RefSeq"/>
        </authorList>
    </citation>
    <scope>IDENTIFICATION</scope>
    <source>
        <strain evidence="8">J_2021</strain>
        <tissue evidence="8">Erythrocytes</tissue>
    </source>
</reference>
<keyword evidence="3" id="KW-0963">Cytoplasm</keyword>
<evidence type="ECO:0000256" key="2">
    <source>
        <dbReference type="ARBA" id="ARBA00005771"/>
    </source>
</evidence>
<evidence type="ECO:0000256" key="3">
    <source>
        <dbReference type="ARBA" id="ARBA00022490"/>
    </source>
</evidence>
<dbReference type="GO" id="GO:0051923">
    <property type="term" value="P:sulfation"/>
    <property type="evidence" value="ECO:0000318"/>
    <property type="project" value="GO_Central"/>
</dbReference>